<gene>
    <name evidence="2" type="ORF">MARPO_0202s0012</name>
</gene>
<feature type="compositionally biased region" description="Basic and acidic residues" evidence="1">
    <location>
        <begin position="179"/>
        <end position="210"/>
    </location>
</feature>
<proteinExistence type="predicted"/>
<sequence>MSRAPAPALPRRSALPSTTGSGRTDGQCAMALSSLSACLPTTATPPAAPALLRQASSPHSPPPARSCSLARIPETLRPALLRSTRYARRSLSTSSSSRLLLQLLLLLLHLLLSFLHRLVLDPRSRRRGPLSTQDKRPRSVFGSFLTPRPLPMPLPLALLARPRAAAAAAASAARRRTFHTPEKLQTERQTDRQKESERARARRDTPERSGAETGGTTESDPRQDKDPSNAPKSVPTSAPSPSLARPRPPSPRPNSLPFASPSANFS</sequence>
<evidence type="ECO:0000256" key="1">
    <source>
        <dbReference type="SAM" id="MobiDB-lite"/>
    </source>
</evidence>
<feature type="region of interest" description="Disordered" evidence="1">
    <location>
        <begin position="170"/>
        <end position="266"/>
    </location>
</feature>
<dbReference type="AlphaFoldDB" id="A0A2R6W0K3"/>
<dbReference type="Proteomes" id="UP000244005">
    <property type="component" value="Unassembled WGS sequence"/>
</dbReference>
<feature type="region of interest" description="Disordered" evidence="1">
    <location>
        <begin position="1"/>
        <end position="26"/>
    </location>
</feature>
<keyword evidence="3" id="KW-1185">Reference proteome</keyword>
<feature type="compositionally biased region" description="Low complexity" evidence="1">
    <location>
        <begin position="1"/>
        <end position="17"/>
    </location>
</feature>
<protein>
    <submittedName>
        <fullName evidence="2">Uncharacterized protein</fullName>
    </submittedName>
</protein>
<reference evidence="3" key="1">
    <citation type="journal article" date="2017" name="Cell">
        <title>Insights into land plant evolution garnered from the Marchantia polymorpha genome.</title>
        <authorList>
            <person name="Bowman J.L."/>
            <person name="Kohchi T."/>
            <person name="Yamato K.T."/>
            <person name="Jenkins J."/>
            <person name="Shu S."/>
            <person name="Ishizaki K."/>
            <person name="Yamaoka S."/>
            <person name="Nishihama R."/>
            <person name="Nakamura Y."/>
            <person name="Berger F."/>
            <person name="Adam C."/>
            <person name="Aki S.S."/>
            <person name="Althoff F."/>
            <person name="Araki T."/>
            <person name="Arteaga-Vazquez M.A."/>
            <person name="Balasubrmanian S."/>
            <person name="Barry K."/>
            <person name="Bauer D."/>
            <person name="Boehm C.R."/>
            <person name="Briginshaw L."/>
            <person name="Caballero-Perez J."/>
            <person name="Catarino B."/>
            <person name="Chen F."/>
            <person name="Chiyoda S."/>
            <person name="Chovatia M."/>
            <person name="Davies K.M."/>
            <person name="Delmans M."/>
            <person name="Demura T."/>
            <person name="Dierschke T."/>
            <person name="Dolan L."/>
            <person name="Dorantes-Acosta A.E."/>
            <person name="Eklund D.M."/>
            <person name="Florent S.N."/>
            <person name="Flores-Sandoval E."/>
            <person name="Fujiyama A."/>
            <person name="Fukuzawa H."/>
            <person name="Galik B."/>
            <person name="Grimanelli D."/>
            <person name="Grimwood J."/>
            <person name="Grossniklaus U."/>
            <person name="Hamada T."/>
            <person name="Haseloff J."/>
            <person name="Hetherington A.J."/>
            <person name="Higo A."/>
            <person name="Hirakawa Y."/>
            <person name="Hundley H.N."/>
            <person name="Ikeda Y."/>
            <person name="Inoue K."/>
            <person name="Inoue S.I."/>
            <person name="Ishida S."/>
            <person name="Jia Q."/>
            <person name="Kakita M."/>
            <person name="Kanazawa T."/>
            <person name="Kawai Y."/>
            <person name="Kawashima T."/>
            <person name="Kennedy M."/>
            <person name="Kinose K."/>
            <person name="Kinoshita T."/>
            <person name="Kohara Y."/>
            <person name="Koide E."/>
            <person name="Komatsu K."/>
            <person name="Kopischke S."/>
            <person name="Kubo M."/>
            <person name="Kyozuka J."/>
            <person name="Lagercrantz U."/>
            <person name="Lin S.S."/>
            <person name="Lindquist E."/>
            <person name="Lipzen A.M."/>
            <person name="Lu C.W."/>
            <person name="De Luna E."/>
            <person name="Martienssen R.A."/>
            <person name="Minamino N."/>
            <person name="Mizutani M."/>
            <person name="Mizutani M."/>
            <person name="Mochizuki N."/>
            <person name="Monte I."/>
            <person name="Mosher R."/>
            <person name="Nagasaki H."/>
            <person name="Nakagami H."/>
            <person name="Naramoto S."/>
            <person name="Nishitani K."/>
            <person name="Ohtani M."/>
            <person name="Okamoto T."/>
            <person name="Okumura M."/>
            <person name="Phillips J."/>
            <person name="Pollak B."/>
            <person name="Reinders A."/>
            <person name="Rovekamp M."/>
            <person name="Sano R."/>
            <person name="Sawa S."/>
            <person name="Schmid M.W."/>
            <person name="Shirakawa M."/>
            <person name="Solano R."/>
            <person name="Spunde A."/>
            <person name="Suetsugu N."/>
            <person name="Sugano S."/>
            <person name="Sugiyama A."/>
            <person name="Sun R."/>
            <person name="Suzuki Y."/>
            <person name="Takenaka M."/>
            <person name="Takezawa D."/>
            <person name="Tomogane H."/>
            <person name="Tsuzuki M."/>
            <person name="Ueda T."/>
            <person name="Umeda M."/>
            <person name="Ward J.M."/>
            <person name="Watanabe Y."/>
            <person name="Yazaki K."/>
            <person name="Yokoyama R."/>
            <person name="Yoshitake Y."/>
            <person name="Yotsui I."/>
            <person name="Zachgo S."/>
            <person name="Schmutz J."/>
        </authorList>
    </citation>
    <scope>NUCLEOTIDE SEQUENCE [LARGE SCALE GENOMIC DNA]</scope>
    <source>
        <strain evidence="3">Tak-1</strain>
    </source>
</reference>
<organism evidence="2 3">
    <name type="scientific">Marchantia polymorpha</name>
    <name type="common">Common liverwort</name>
    <name type="synonym">Marchantia aquatica</name>
    <dbReference type="NCBI Taxonomy" id="3197"/>
    <lineage>
        <taxon>Eukaryota</taxon>
        <taxon>Viridiplantae</taxon>
        <taxon>Streptophyta</taxon>
        <taxon>Embryophyta</taxon>
        <taxon>Marchantiophyta</taxon>
        <taxon>Marchantiopsida</taxon>
        <taxon>Marchantiidae</taxon>
        <taxon>Marchantiales</taxon>
        <taxon>Marchantiaceae</taxon>
        <taxon>Marchantia</taxon>
    </lineage>
</organism>
<name>A0A2R6W0K3_MARPO</name>
<evidence type="ECO:0000313" key="2">
    <source>
        <dbReference type="EMBL" id="PTQ27385.1"/>
    </source>
</evidence>
<feature type="region of interest" description="Disordered" evidence="1">
    <location>
        <begin position="125"/>
        <end position="147"/>
    </location>
</feature>
<dbReference type="Gramene" id="Mp4g13770.1">
    <property type="protein sequence ID" value="Mp4g13770.1.cds1"/>
    <property type="gene ID" value="Mp4g13770"/>
</dbReference>
<evidence type="ECO:0000313" key="3">
    <source>
        <dbReference type="Proteomes" id="UP000244005"/>
    </source>
</evidence>
<accession>A0A2R6W0K3</accession>
<feature type="compositionally biased region" description="Low complexity" evidence="1">
    <location>
        <begin position="235"/>
        <end position="245"/>
    </location>
</feature>
<dbReference type="EMBL" id="KZ772870">
    <property type="protein sequence ID" value="PTQ27385.1"/>
    <property type="molecule type" value="Genomic_DNA"/>
</dbReference>